<dbReference type="Proteomes" id="UP000008839">
    <property type="component" value="Chromosome"/>
</dbReference>
<accession>A0A7U3XZU9</accession>
<evidence type="ECO:0000313" key="2">
    <source>
        <dbReference type="Proteomes" id="UP000008839"/>
    </source>
</evidence>
<dbReference type="KEGG" id="abc:ACICU_01565"/>
<protein>
    <submittedName>
        <fullName evidence="1">Uncharacterized protein</fullName>
    </submittedName>
</protein>
<evidence type="ECO:0000313" key="1">
    <source>
        <dbReference type="EMBL" id="ACC56877.1"/>
    </source>
</evidence>
<gene>
    <name evidence="1" type="ordered locus">ACICU_01565</name>
</gene>
<organism evidence="1 2">
    <name type="scientific">Acinetobacter baumannii (strain ACICU)</name>
    <dbReference type="NCBI Taxonomy" id="405416"/>
    <lineage>
        <taxon>Bacteria</taxon>
        <taxon>Pseudomonadati</taxon>
        <taxon>Pseudomonadota</taxon>
        <taxon>Gammaproteobacteria</taxon>
        <taxon>Moraxellales</taxon>
        <taxon>Moraxellaceae</taxon>
        <taxon>Acinetobacter</taxon>
        <taxon>Acinetobacter calcoaceticus/baumannii complex</taxon>
    </lineage>
</organism>
<sequence length="47" mass="5711">MKINHFYIRVLIKCLNFKHLILLNINQEDLDYEVKAINKENKYNSIC</sequence>
<dbReference type="AlphaFoldDB" id="A0A7U3XZU9"/>
<proteinExistence type="predicted"/>
<name>A0A7U3XZU9_ACIBC</name>
<dbReference type="EMBL" id="CP000863">
    <property type="protein sequence ID" value="ACC56877.1"/>
    <property type="molecule type" value="Genomic_DNA"/>
</dbReference>
<reference evidence="1 2" key="1">
    <citation type="journal article" date="2008" name="Antimicrob. Agents Chemother.">
        <title>Whole-genome pyrosequencing of an epidemic multidrug-resistant Acinetobacter baumannii strain belonging to the European clone II group.</title>
        <authorList>
            <person name="Iacono M."/>
            <person name="Villa L."/>
            <person name="Fortini D."/>
            <person name="Bordoni R."/>
            <person name="Imperi F."/>
            <person name="Bonnal R.J."/>
            <person name="Sicheritz-Ponten T."/>
            <person name="De Bellis G."/>
            <person name="Visca P."/>
            <person name="Cassone A."/>
            <person name="Carattoli A."/>
        </authorList>
    </citation>
    <scope>NUCLEOTIDE SEQUENCE [LARGE SCALE GENOMIC DNA]</scope>
    <source>
        <strain evidence="1 2">ACICU</strain>
    </source>
</reference>